<dbReference type="RefSeq" id="YP_004324594.1">
    <property type="nucleotide sequence ID" value="NC_015288.1"/>
</dbReference>
<reference evidence="1 2" key="1">
    <citation type="journal article" date="2010" name="Environ. Microbiol.">
        <title>Genomic analysis of oceanic cyanobacterial myoviruses compared with T4-like myoviruses from diverse hosts and environments.</title>
        <authorList>
            <person name="Sullivan M.B."/>
            <person name="Huang K.H."/>
            <person name="Ignacio-Espinoza J.C."/>
            <person name="Berlin A.M."/>
            <person name="Kelly L."/>
            <person name="Weigele P.R."/>
            <person name="DeFrancesco A.S."/>
            <person name="Kern S.E."/>
            <person name="Thompson L.R."/>
            <person name="Young S."/>
            <person name="Yandava C."/>
            <person name="Fu R."/>
            <person name="Krastins B."/>
            <person name="Chase M."/>
            <person name="Sarracino D."/>
            <person name="Osburne M.S."/>
            <person name="Henn M.R."/>
            <person name="Chisholm S.W."/>
        </authorList>
    </citation>
    <scope>NUCLEOTIDE SEQUENCE [LARGE SCALE GENOMIC DNA]</scope>
    <source>
        <strain evidence="1">Syn1</strain>
    </source>
</reference>
<evidence type="ECO:0000313" key="2">
    <source>
        <dbReference type="Proteomes" id="UP000006534"/>
    </source>
</evidence>
<gene>
    <name evidence="1" type="ORF">Syn1_228</name>
</gene>
<proteinExistence type="predicted"/>
<organism evidence="1 2">
    <name type="scientific">Prochlorococcus phage Syn1</name>
    <dbReference type="NCBI Taxonomy" id="444861"/>
    <lineage>
        <taxon>Viruses</taxon>
        <taxon>Duplodnaviria</taxon>
        <taxon>Heunggongvirae</taxon>
        <taxon>Uroviricota</taxon>
        <taxon>Caudoviricetes</taxon>
        <taxon>Pantevenvirales</taxon>
        <taxon>Kyanoviridae</taxon>
        <taxon>Vellamovirus</taxon>
        <taxon>Vellamovirus syn1</taxon>
    </lineage>
</organism>
<dbReference type="KEGG" id="vg:10329116"/>
<dbReference type="GeneID" id="10329116"/>
<dbReference type="OrthoDB" id="17241at10239"/>
<protein>
    <submittedName>
        <fullName evidence="1">Uncharacterized protein</fullName>
    </submittedName>
</protein>
<dbReference type="EMBL" id="GU071105">
    <property type="protein sequence ID" value="ADO99324.1"/>
    <property type="molecule type" value="Genomic_DNA"/>
</dbReference>
<keyword evidence="2" id="KW-1185">Reference proteome</keyword>
<name>E3SPV8_9CAUD</name>
<sequence length="144" mass="16417">MKLLISEVLQKVSNAKTKSQKVKLLQQYNTNALRSILIANYDESIISMIPEGDVPFTPNDAPKGTDHSVLEKEYRRLYLFFQGGNNGLKQASRENLFIQLLEGLCEEEAQLLVLIKDKALQKKYKITRACVEEAFPTIKWGNRS</sequence>
<dbReference type="Proteomes" id="UP000006534">
    <property type="component" value="Segment"/>
</dbReference>
<accession>E3SPV8</accession>
<dbReference type="InterPro" id="IPR045491">
    <property type="entry name" value="DUF6433"/>
</dbReference>
<dbReference type="Pfam" id="PF20025">
    <property type="entry name" value="DUF6433"/>
    <property type="match status" value="1"/>
</dbReference>
<evidence type="ECO:0000313" key="1">
    <source>
        <dbReference type="EMBL" id="ADO99324.1"/>
    </source>
</evidence>